<protein>
    <recommendedName>
        <fullName evidence="3">MxaH protein</fullName>
    </recommendedName>
</protein>
<reference evidence="1 2" key="1">
    <citation type="submission" date="2020-01" db="EMBL/GenBank/DDBJ databases">
        <title>Jiella pacifica sp. nov.</title>
        <authorList>
            <person name="Xue Z."/>
            <person name="Zhu S."/>
            <person name="Chen J."/>
            <person name="Yang J."/>
        </authorList>
    </citation>
    <scope>NUCLEOTIDE SEQUENCE [LARGE SCALE GENOMIC DNA]</scope>
    <source>
        <strain evidence="1 2">40Bstr34</strain>
    </source>
</reference>
<dbReference type="EMBL" id="JAAAMG010000013">
    <property type="protein sequence ID" value="NDW05988.1"/>
    <property type="molecule type" value="Genomic_DNA"/>
</dbReference>
<organism evidence="1 2">
    <name type="scientific">Jiella pacifica</name>
    <dbReference type="NCBI Taxonomy" id="2696469"/>
    <lineage>
        <taxon>Bacteria</taxon>
        <taxon>Pseudomonadati</taxon>
        <taxon>Pseudomonadota</taxon>
        <taxon>Alphaproteobacteria</taxon>
        <taxon>Hyphomicrobiales</taxon>
        <taxon>Aurantimonadaceae</taxon>
        <taxon>Jiella</taxon>
    </lineage>
</organism>
<dbReference type="RefSeq" id="WP_163464434.1">
    <property type="nucleotide sequence ID" value="NZ_JAAAMG010000013.1"/>
</dbReference>
<name>A0A6N9TAR4_9HYPH</name>
<accession>A0A6N9TAR4</accession>
<dbReference type="AlphaFoldDB" id="A0A6N9TAR4"/>
<keyword evidence="2" id="KW-1185">Reference proteome</keyword>
<proteinExistence type="predicted"/>
<evidence type="ECO:0000313" key="2">
    <source>
        <dbReference type="Proteomes" id="UP000469011"/>
    </source>
</evidence>
<gene>
    <name evidence="1" type="ORF">GTK09_16325</name>
</gene>
<dbReference type="Proteomes" id="UP000469011">
    <property type="component" value="Unassembled WGS sequence"/>
</dbReference>
<comment type="caution">
    <text evidence="1">The sequence shown here is derived from an EMBL/GenBank/DDBJ whole genome shotgun (WGS) entry which is preliminary data.</text>
</comment>
<evidence type="ECO:0000313" key="1">
    <source>
        <dbReference type="EMBL" id="NDW05988.1"/>
    </source>
</evidence>
<evidence type="ECO:0008006" key="3">
    <source>
        <dbReference type="Google" id="ProtNLM"/>
    </source>
</evidence>
<sequence>MSSLLLSPRWKLPDGVSLIAFVLVAGMVACDDAPVVASREEAVELGEGSGTRWHALTDPTPIPLFLARAVTGRQDLRSGDPAVRPYAEALRAARGHYIETDRMLANRLIQAAVLLAERGEAIDPLQLLDDLVARSGSGRRSFGTEIHHYLNLREEGVSHAAAIERLDGALAADAADPAGR</sequence>